<dbReference type="RefSeq" id="WP_130552311.1">
    <property type="nucleotide sequence ID" value="NZ_SHMC01000006.1"/>
</dbReference>
<dbReference type="Proteomes" id="UP000292627">
    <property type="component" value="Unassembled WGS sequence"/>
</dbReference>
<feature type="compositionally biased region" description="Basic residues" evidence="1">
    <location>
        <begin position="57"/>
        <end position="112"/>
    </location>
</feature>
<evidence type="ECO:0008006" key="4">
    <source>
        <dbReference type="Google" id="ProtNLM"/>
    </source>
</evidence>
<dbReference type="AlphaFoldDB" id="A0A4Q8L6D1"/>
<evidence type="ECO:0000313" key="3">
    <source>
        <dbReference type="Proteomes" id="UP000292627"/>
    </source>
</evidence>
<organism evidence="2 3">
    <name type="scientific">Pseudoxanthomonas winnipegensis</name>
    <dbReference type="NCBI Taxonomy" id="2480810"/>
    <lineage>
        <taxon>Bacteria</taxon>
        <taxon>Pseudomonadati</taxon>
        <taxon>Pseudomonadota</taxon>
        <taxon>Gammaproteobacteria</taxon>
        <taxon>Lysobacterales</taxon>
        <taxon>Lysobacteraceae</taxon>
        <taxon>Pseudoxanthomonas</taxon>
    </lineage>
</organism>
<evidence type="ECO:0000256" key="1">
    <source>
        <dbReference type="SAM" id="MobiDB-lite"/>
    </source>
</evidence>
<feature type="compositionally biased region" description="Basic residues" evidence="1">
    <location>
        <begin position="1"/>
        <end position="12"/>
    </location>
</feature>
<gene>
    <name evidence="2" type="ORF">EA660_15220</name>
</gene>
<comment type="caution">
    <text evidence="2">The sequence shown here is derived from an EMBL/GenBank/DDBJ whole genome shotgun (WGS) entry which is preliminary data.</text>
</comment>
<proteinExistence type="predicted"/>
<sequence length="112" mass="11979">MATTKQAKKAPWKKANPARKSASKTLSSGQKAQAKSRAKKAGRPYPNLVDNMAVAKKTTKKAAKQATKKAAKKAAKKTAKKAVKKTTKKATKKTTKRATKRTGGRAKKTASK</sequence>
<feature type="region of interest" description="Disordered" evidence="1">
    <location>
        <begin position="1"/>
        <end position="112"/>
    </location>
</feature>
<evidence type="ECO:0000313" key="2">
    <source>
        <dbReference type="EMBL" id="TAA23286.1"/>
    </source>
</evidence>
<dbReference type="EMBL" id="SHMC01000006">
    <property type="protein sequence ID" value="TAA23286.1"/>
    <property type="molecule type" value="Genomic_DNA"/>
</dbReference>
<protein>
    <recommendedName>
        <fullName evidence="4">Histidine biosynthesis protein HisIE</fullName>
    </recommendedName>
</protein>
<accession>A0A4Q8L6D1</accession>
<name>A0A4Q8L6D1_9GAMM</name>
<reference evidence="2 3" key="1">
    <citation type="submission" date="2019-02" db="EMBL/GenBank/DDBJ databases">
        <title>WGS of Pseudoxanthomonas species novum from clinical isolates.</title>
        <authorList>
            <person name="Bernier A.-M."/>
            <person name="Bernard K."/>
            <person name="Vachon A."/>
        </authorList>
    </citation>
    <scope>NUCLEOTIDE SEQUENCE [LARGE SCALE GENOMIC DNA]</scope>
    <source>
        <strain evidence="2 3">NML171200</strain>
    </source>
</reference>